<evidence type="ECO:0000313" key="1">
    <source>
        <dbReference type="EMBL" id="KAH7683179.1"/>
    </source>
</evidence>
<proteinExistence type="predicted"/>
<dbReference type="Proteomes" id="UP000827976">
    <property type="component" value="Chromosome 5"/>
</dbReference>
<name>A0ACB7W6A5_DIOAL</name>
<reference evidence="2" key="1">
    <citation type="journal article" date="2022" name="Nat. Commun.">
        <title>Chromosome evolution and the genetic basis of agronomically important traits in greater yam.</title>
        <authorList>
            <person name="Bredeson J.V."/>
            <person name="Lyons J.B."/>
            <person name="Oniyinde I.O."/>
            <person name="Okereke N.R."/>
            <person name="Kolade O."/>
            <person name="Nnabue I."/>
            <person name="Nwadili C.O."/>
            <person name="Hribova E."/>
            <person name="Parker M."/>
            <person name="Nwogha J."/>
            <person name="Shu S."/>
            <person name="Carlson J."/>
            <person name="Kariba R."/>
            <person name="Muthemba S."/>
            <person name="Knop K."/>
            <person name="Barton G.J."/>
            <person name="Sherwood A.V."/>
            <person name="Lopez-Montes A."/>
            <person name="Asiedu R."/>
            <person name="Jamnadass R."/>
            <person name="Muchugi A."/>
            <person name="Goodstein D."/>
            <person name="Egesi C.N."/>
            <person name="Featherston J."/>
            <person name="Asfaw A."/>
            <person name="Simpson G.G."/>
            <person name="Dolezel J."/>
            <person name="Hendre P.S."/>
            <person name="Van Deynze A."/>
            <person name="Kumar P.L."/>
            <person name="Obidiegwu J.E."/>
            <person name="Bhattacharjee R."/>
            <person name="Rokhsar D.S."/>
        </authorList>
    </citation>
    <scope>NUCLEOTIDE SEQUENCE [LARGE SCALE GENOMIC DNA]</scope>
    <source>
        <strain evidence="2">cv. TDa95/00328</strain>
    </source>
</reference>
<evidence type="ECO:0000313" key="2">
    <source>
        <dbReference type="Proteomes" id="UP000827976"/>
    </source>
</evidence>
<organism evidence="1 2">
    <name type="scientific">Dioscorea alata</name>
    <name type="common">Purple yam</name>
    <dbReference type="NCBI Taxonomy" id="55571"/>
    <lineage>
        <taxon>Eukaryota</taxon>
        <taxon>Viridiplantae</taxon>
        <taxon>Streptophyta</taxon>
        <taxon>Embryophyta</taxon>
        <taxon>Tracheophyta</taxon>
        <taxon>Spermatophyta</taxon>
        <taxon>Magnoliopsida</taxon>
        <taxon>Liliopsida</taxon>
        <taxon>Dioscoreales</taxon>
        <taxon>Dioscoreaceae</taxon>
        <taxon>Dioscorea</taxon>
    </lineage>
</organism>
<accession>A0ACB7W6A5</accession>
<protein>
    <submittedName>
        <fullName evidence="1">Glucuronoxylan 4-O-methyltransferase protein</fullName>
        <ecNumber evidence="1">2.1.1.112</ecNumber>
    </submittedName>
</protein>
<comment type="caution">
    <text evidence="1">The sequence shown here is derived from an EMBL/GenBank/DDBJ whole genome shotgun (WGS) entry which is preliminary data.</text>
</comment>
<keyword evidence="1" id="KW-0808">Transferase</keyword>
<gene>
    <name evidence="1" type="ORF">IHE45_05G165900</name>
</gene>
<sequence length="283" mass="32405">MKIPTKNLILTLFFILSTVCLIRLFRITLNIFSYSQHPPLLYTLMHQNTTLPDRIPHMSQRFAKYRSSAEEEPLSHKQYHLISDVISHRAPCNLLIFGLKAQLLDISKLNKGGTTIFLEDDAQKLRNRTLKTNAVQVYSVKYQDKASEAFELLKHAREHPECKPKARKLRESQCKLALTNLPNEIYRRRWDVVVIDGPRGDQPEAPGRMRAIYTAGMLARSGNSTDVFVHDTNHMIEKWYSWEFLCQENLVSSKGNLWHFQGKGGLSSASFCEGNASALSRNS</sequence>
<dbReference type="EMBL" id="CM037015">
    <property type="protein sequence ID" value="KAH7683179.1"/>
    <property type="molecule type" value="Genomic_DNA"/>
</dbReference>
<keyword evidence="2" id="KW-1185">Reference proteome</keyword>
<keyword evidence="1" id="KW-0489">Methyltransferase</keyword>
<dbReference type="EC" id="2.1.1.112" evidence="1"/>